<evidence type="ECO:0000256" key="1">
    <source>
        <dbReference type="SAM" id="Phobius"/>
    </source>
</evidence>
<evidence type="ECO:0000313" key="2">
    <source>
        <dbReference type="EMBL" id="MPN02484.1"/>
    </source>
</evidence>
<dbReference type="AlphaFoldDB" id="A0A645EPD6"/>
<reference evidence="2" key="1">
    <citation type="submission" date="2019-08" db="EMBL/GenBank/DDBJ databases">
        <authorList>
            <person name="Kucharzyk K."/>
            <person name="Murdoch R.W."/>
            <person name="Higgins S."/>
            <person name="Loffler F."/>
        </authorList>
    </citation>
    <scope>NUCLEOTIDE SEQUENCE</scope>
</reference>
<dbReference type="Gene3D" id="3.90.550.10">
    <property type="entry name" value="Spore Coat Polysaccharide Biosynthesis Protein SpsA, Chain A"/>
    <property type="match status" value="1"/>
</dbReference>
<dbReference type="EMBL" id="VSSQ01048434">
    <property type="protein sequence ID" value="MPN02484.1"/>
    <property type="molecule type" value="Genomic_DNA"/>
</dbReference>
<keyword evidence="1" id="KW-0812">Transmembrane</keyword>
<comment type="caution">
    <text evidence="2">The sequence shown here is derived from an EMBL/GenBank/DDBJ whole genome shotgun (WGS) entry which is preliminary data.</text>
</comment>
<protein>
    <recommendedName>
        <fullName evidence="3">Glycosyltransferase 2-like domain-containing protein</fullName>
    </recommendedName>
</protein>
<name>A0A645EPD6_9ZZZZ</name>
<feature type="transmembrane region" description="Helical" evidence="1">
    <location>
        <begin position="126"/>
        <end position="149"/>
    </location>
</feature>
<dbReference type="InterPro" id="IPR029044">
    <property type="entry name" value="Nucleotide-diphossugar_trans"/>
</dbReference>
<gene>
    <name evidence="2" type="ORF">SDC9_149700</name>
</gene>
<dbReference type="SUPFAM" id="SSF53448">
    <property type="entry name" value="Nucleotide-diphospho-sugar transferases"/>
    <property type="match status" value="1"/>
</dbReference>
<evidence type="ECO:0008006" key="3">
    <source>
        <dbReference type="Google" id="ProtNLM"/>
    </source>
</evidence>
<proteinExistence type="predicted"/>
<keyword evidence="1" id="KW-1133">Transmembrane helix</keyword>
<sequence length="151" mass="17916">MATQAACYDREFFNKYGFFDERLKYIEDLPMCVRMFKQNIPFEYINENAVCHRNDSGISSSKDMFDVKRIAYYQELYTYFTQCLQPVSSRVGRVYVAMRIKICKFRIDYAEALKEKKGKKHQIMLVLRNIVPLCYYMVTNLGGALAHMLHR</sequence>
<accession>A0A645EPD6</accession>
<keyword evidence="1" id="KW-0472">Membrane</keyword>
<organism evidence="2">
    <name type="scientific">bioreactor metagenome</name>
    <dbReference type="NCBI Taxonomy" id="1076179"/>
    <lineage>
        <taxon>unclassified sequences</taxon>
        <taxon>metagenomes</taxon>
        <taxon>ecological metagenomes</taxon>
    </lineage>
</organism>